<proteinExistence type="predicted"/>
<evidence type="ECO:0000256" key="3">
    <source>
        <dbReference type="ARBA" id="ARBA00022692"/>
    </source>
</evidence>
<feature type="transmembrane region" description="Helical" evidence="7">
    <location>
        <begin position="445"/>
        <end position="464"/>
    </location>
</feature>
<dbReference type="Gene3D" id="1.20.1530.20">
    <property type="match status" value="1"/>
</dbReference>
<dbReference type="InterPro" id="IPR038770">
    <property type="entry name" value="Na+/solute_symporter_sf"/>
</dbReference>
<reference evidence="9" key="1">
    <citation type="submission" date="2014-08" db="EMBL/GenBank/DDBJ databases">
        <authorList>
            <person name="Sharma Rahul"/>
            <person name="Thines Marco"/>
        </authorList>
    </citation>
    <scope>NUCLEOTIDE SEQUENCE</scope>
</reference>
<dbReference type="EMBL" id="LN483345">
    <property type="protein sequence ID" value="CDZ98644.1"/>
    <property type="molecule type" value="Genomic_DNA"/>
</dbReference>
<dbReference type="GO" id="GO:0016020">
    <property type="term" value="C:membrane"/>
    <property type="evidence" value="ECO:0007669"/>
    <property type="project" value="UniProtKB-SubCell"/>
</dbReference>
<name>A0A0F7SMC5_PHARH</name>
<dbReference type="PANTHER" id="PTHR32468:SF0">
    <property type="entry name" value="K(+)_H(+) ANTIPORTER 1"/>
    <property type="match status" value="1"/>
</dbReference>
<evidence type="ECO:0000256" key="5">
    <source>
        <dbReference type="ARBA" id="ARBA00023065"/>
    </source>
</evidence>
<dbReference type="GO" id="GO:0015297">
    <property type="term" value="F:antiporter activity"/>
    <property type="evidence" value="ECO:0007669"/>
    <property type="project" value="InterPro"/>
</dbReference>
<dbReference type="PANTHER" id="PTHR32468">
    <property type="entry name" value="CATION/H + ANTIPORTER"/>
    <property type="match status" value="1"/>
</dbReference>
<feature type="domain" description="Cation/H+ exchanger transmembrane" evidence="8">
    <location>
        <begin position="39"/>
        <end position="177"/>
    </location>
</feature>
<feature type="transmembrane region" description="Helical" evidence="7">
    <location>
        <begin position="262"/>
        <end position="283"/>
    </location>
</feature>
<feature type="transmembrane region" description="Helical" evidence="7">
    <location>
        <begin position="55"/>
        <end position="73"/>
    </location>
</feature>
<feature type="transmembrane region" description="Helical" evidence="7">
    <location>
        <begin position="118"/>
        <end position="138"/>
    </location>
</feature>
<feature type="transmembrane region" description="Helical" evidence="7">
    <location>
        <begin position="421"/>
        <end position="439"/>
    </location>
</feature>
<dbReference type="InterPro" id="IPR050794">
    <property type="entry name" value="CPA2_transporter"/>
</dbReference>
<dbReference type="Pfam" id="PF00999">
    <property type="entry name" value="Na_H_Exchanger"/>
    <property type="match status" value="2"/>
</dbReference>
<feature type="transmembrane region" description="Helical" evidence="7">
    <location>
        <begin position="85"/>
        <end position="106"/>
    </location>
</feature>
<sequence>MAGSTPSSTGVLFGRNPASFDVDDPIVLFIIQLFMVLAFTQILSILLTPFRQPRVIAEVLAGIVLGPTVLGRIPGFTKSIFPSASLSYLNLVSTIGLVLFLFLVGLEVDVQIIRKNARAAISISLAGMIIPFGMSSHRLGAAIAVPIYHNFIDPSVNFSHFILFVGTAMSITAFPVLCRASTRTCLNSFHKCFRVSPKFILPIFLSLGILTELKLLDTTIGVVVLSAGVGNDVVGWVLLALTVALVNSSSGTGGGSSGVKAVYVLLTAIGWTLFLLYPVRWAVRWLARKTGSLESGHPTPLMMTVILLLVFVSGFMTDIIGVHVIFGGFLCAFAVPREIAIVLVEKIEDLITIIFLPLYFTLSGLKTNLGLLDNGITWGYTILLCVVAFVGKFAGCYSAALLNKFDNREALAVGTLMSCKGLVELIVLNVGLSAGILSARAFSMFVFMAIVLTIMTTPLTLWVYPARVRKSLAAQRSGNASGKSTGTTTTTSSSTDLSIAGVRLHTSHLFVVLAKMEQIPSLMALMQLFKSESIPTEKAPLFDSPSPVSVEAFRLVELTHRMSAVMQVTEQDDILHRDMAMQVFKTYGQLNNIPVIPSMSIVPFESFTDSIVSHSARSRLVVIPWSGHPPFSGSTAEEGQDNIHASTSASHVEALLGSSDSVWCQFLRKTLAESPKDIAIYAQRGESNSLVKQHLLVVFTGGPDDRLALSLACQLCSNNIGTRATVIRLVSSSFHLGGALLSKFTTTTSSNAANPMEVEKHEAAMLDSCQTFSRKSHPSGLKSDGSDDADEKAWSYFSTSSSARMTFETISSSTPLQSIIERADHAGPAQSQLVVVTGRSRHSNLKTDKTGREVASILSQNGQQPDAGVELRKTVGDVATALMVSVPKASFLVLQAGSVADDELTAPALTA</sequence>
<evidence type="ECO:0000256" key="2">
    <source>
        <dbReference type="ARBA" id="ARBA00022448"/>
    </source>
</evidence>
<keyword evidence="6 7" id="KW-0472">Membrane</keyword>
<evidence type="ECO:0000259" key="8">
    <source>
        <dbReference type="Pfam" id="PF00999"/>
    </source>
</evidence>
<feature type="domain" description="Cation/H+ exchanger transmembrane" evidence="8">
    <location>
        <begin position="207"/>
        <end position="460"/>
    </location>
</feature>
<feature type="transmembrane region" description="Helical" evidence="7">
    <location>
        <begin position="347"/>
        <end position="365"/>
    </location>
</feature>
<feature type="transmembrane region" description="Helical" evidence="7">
    <location>
        <begin position="26"/>
        <end position="48"/>
    </location>
</feature>
<evidence type="ECO:0000256" key="4">
    <source>
        <dbReference type="ARBA" id="ARBA00022989"/>
    </source>
</evidence>
<evidence type="ECO:0000256" key="7">
    <source>
        <dbReference type="SAM" id="Phobius"/>
    </source>
</evidence>
<dbReference type="GO" id="GO:1902600">
    <property type="term" value="P:proton transmembrane transport"/>
    <property type="evidence" value="ECO:0007669"/>
    <property type="project" value="InterPro"/>
</dbReference>
<accession>A0A0F7SMC5</accession>
<feature type="transmembrane region" description="Helical" evidence="7">
    <location>
        <begin position="158"/>
        <end position="178"/>
    </location>
</feature>
<dbReference type="InterPro" id="IPR006153">
    <property type="entry name" value="Cation/H_exchanger_TM"/>
</dbReference>
<keyword evidence="3 7" id="KW-0812">Transmembrane</keyword>
<dbReference type="AlphaFoldDB" id="A0A0F7SMC5"/>
<keyword evidence="5" id="KW-0406">Ion transport</keyword>
<feature type="transmembrane region" description="Helical" evidence="7">
    <location>
        <begin position="303"/>
        <end position="335"/>
    </location>
</feature>
<organism evidence="9">
    <name type="scientific">Phaffia rhodozyma</name>
    <name type="common">Yeast</name>
    <name type="synonym">Xanthophyllomyces dendrorhous</name>
    <dbReference type="NCBI Taxonomy" id="264483"/>
    <lineage>
        <taxon>Eukaryota</taxon>
        <taxon>Fungi</taxon>
        <taxon>Dikarya</taxon>
        <taxon>Basidiomycota</taxon>
        <taxon>Agaricomycotina</taxon>
        <taxon>Tremellomycetes</taxon>
        <taxon>Cystofilobasidiales</taxon>
        <taxon>Mrakiaceae</taxon>
        <taxon>Phaffia</taxon>
    </lineage>
</organism>
<evidence type="ECO:0000256" key="1">
    <source>
        <dbReference type="ARBA" id="ARBA00004141"/>
    </source>
</evidence>
<keyword evidence="2" id="KW-0813">Transport</keyword>
<comment type="subcellular location">
    <subcellularLocation>
        <location evidence="1">Membrane</location>
        <topology evidence="1">Multi-pass membrane protein</topology>
    </subcellularLocation>
</comment>
<evidence type="ECO:0000313" key="9">
    <source>
        <dbReference type="EMBL" id="CDZ98644.1"/>
    </source>
</evidence>
<keyword evidence="4 7" id="KW-1133">Transmembrane helix</keyword>
<evidence type="ECO:0000256" key="6">
    <source>
        <dbReference type="ARBA" id="ARBA00023136"/>
    </source>
</evidence>
<feature type="transmembrane region" description="Helical" evidence="7">
    <location>
        <begin position="377"/>
        <end position="400"/>
    </location>
</feature>
<feature type="transmembrane region" description="Helical" evidence="7">
    <location>
        <begin position="233"/>
        <end position="250"/>
    </location>
</feature>
<protein>
    <submittedName>
        <fullName evidence="9">Predicted K /H-antiporter</fullName>
    </submittedName>
</protein>